<dbReference type="Proteomes" id="UP000621510">
    <property type="component" value="Unassembled WGS sequence"/>
</dbReference>
<evidence type="ECO:0000313" key="5">
    <source>
        <dbReference type="Proteomes" id="UP000621510"/>
    </source>
</evidence>
<keyword evidence="2" id="KW-0479">Metal-binding</keyword>
<sequence length="284" mass="30458">MRFANHDGRATIVLNDTTGIDVESASKGKFGSNPASVYGVWDVFVDWAATVNPTDSVLTLHRSRLGAPSPEPRQIFAIGLNYRDHAAESGFDLPDRLPPVFTKFQSSLTGPDTTVTLPAGGNTDWEVELVVVIGRETRGVGKAEAWGSVAGLAVGQDISERISQLQGPAPQFSFGKSYAGFAPVGPWMVTPDELSDPDDLELGCAIDGDVVQRGRTSDLIFDVPELISSLSQGVTLYPGDLIFTGTPAGVGLARQPQRYLQPGEELRSWVEGIGEIRQVFTADR</sequence>
<dbReference type="EMBL" id="JAERRG010000013">
    <property type="protein sequence ID" value="MBL1116432.1"/>
    <property type="molecule type" value="Genomic_DNA"/>
</dbReference>
<organism evidence="4 5">
    <name type="scientific">Streptomyces endocoffeicus</name>
    <dbReference type="NCBI Taxonomy" id="2898945"/>
    <lineage>
        <taxon>Bacteria</taxon>
        <taxon>Bacillati</taxon>
        <taxon>Actinomycetota</taxon>
        <taxon>Actinomycetes</taxon>
        <taxon>Kitasatosporales</taxon>
        <taxon>Streptomycetaceae</taxon>
        <taxon>Streptomyces</taxon>
    </lineage>
</organism>
<evidence type="ECO:0000256" key="2">
    <source>
        <dbReference type="ARBA" id="ARBA00022723"/>
    </source>
</evidence>
<keyword evidence="4" id="KW-0378">Hydrolase</keyword>
<dbReference type="Gene3D" id="3.90.850.10">
    <property type="entry name" value="Fumarylacetoacetase-like, C-terminal domain"/>
    <property type="match status" value="1"/>
</dbReference>
<dbReference type="InterPro" id="IPR036663">
    <property type="entry name" value="Fumarylacetoacetase_C_sf"/>
</dbReference>
<dbReference type="InterPro" id="IPR011234">
    <property type="entry name" value="Fumarylacetoacetase-like_C"/>
</dbReference>
<dbReference type="Pfam" id="PF01557">
    <property type="entry name" value="FAA_hydrolase"/>
    <property type="match status" value="1"/>
</dbReference>
<proteinExistence type="inferred from homology"/>
<reference evidence="4 5" key="1">
    <citation type="submission" date="2021-01" db="EMBL/GenBank/DDBJ databases">
        <title>WGS of actinomycetes isolated from Thailand.</title>
        <authorList>
            <person name="Thawai C."/>
        </authorList>
    </citation>
    <scope>NUCLEOTIDE SEQUENCE [LARGE SCALE GENOMIC DNA]</scope>
    <source>
        <strain evidence="4 5">CA3R110</strain>
    </source>
</reference>
<dbReference type="InterPro" id="IPR051121">
    <property type="entry name" value="FAH"/>
</dbReference>
<protein>
    <submittedName>
        <fullName evidence="4">Fumarylacetoacetate hydrolase family protein</fullName>
    </submittedName>
</protein>
<evidence type="ECO:0000256" key="1">
    <source>
        <dbReference type="ARBA" id="ARBA00010211"/>
    </source>
</evidence>
<dbReference type="RefSeq" id="WP_201854315.1">
    <property type="nucleotide sequence ID" value="NZ_JAERRG010000013.1"/>
</dbReference>
<dbReference type="SUPFAM" id="SSF56529">
    <property type="entry name" value="FAH"/>
    <property type="match status" value="1"/>
</dbReference>
<dbReference type="PANTHER" id="PTHR42796">
    <property type="entry name" value="FUMARYLACETOACETATE HYDROLASE DOMAIN-CONTAINING PROTEIN 2A-RELATED"/>
    <property type="match status" value="1"/>
</dbReference>
<evidence type="ECO:0000259" key="3">
    <source>
        <dbReference type="Pfam" id="PF01557"/>
    </source>
</evidence>
<evidence type="ECO:0000313" key="4">
    <source>
        <dbReference type="EMBL" id="MBL1116432.1"/>
    </source>
</evidence>
<dbReference type="PANTHER" id="PTHR42796:SF4">
    <property type="entry name" value="FUMARYLACETOACETATE HYDROLASE DOMAIN-CONTAINING PROTEIN 2A"/>
    <property type="match status" value="1"/>
</dbReference>
<name>A0ABS1PVG6_9ACTN</name>
<comment type="caution">
    <text evidence="4">The sequence shown here is derived from an EMBL/GenBank/DDBJ whole genome shotgun (WGS) entry which is preliminary data.</text>
</comment>
<gene>
    <name evidence="4" type="ORF">JK364_29150</name>
</gene>
<feature type="domain" description="Fumarylacetoacetase-like C-terminal" evidence="3">
    <location>
        <begin position="75"/>
        <end position="279"/>
    </location>
</feature>
<accession>A0ABS1PVG6</accession>
<dbReference type="GO" id="GO:0016787">
    <property type="term" value="F:hydrolase activity"/>
    <property type="evidence" value="ECO:0007669"/>
    <property type="project" value="UniProtKB-KW"/>
</dbReference>
<comment type="similarity">
    <text evidence="1">Belongs to the FAH family.</text>
</comment>
<keyword evidence="5" id="KW-1185">Reference proteome</keyword>